<reference evidence="2 3" key="1">
    <citation type="submission" date="2017-12" db="EMBL/GenBank/DDBJ databases">
        <title>Phylogenetic diversity of female urinary microbiome.</title>
        <authorList>
            <person name="Thomas-White K."/>
            <person name="Wolfe A.J."/>
        </authorList>
    </citation>
    <scope>NUCLEOTIDE SEQUENCE [LARGE SCALE GENOMIC DNA]</scope>
    <source>
        <strain evidence="2 3">UMB0777</strain>
    </source>
</reference>
<evidence type="ECO:0000313" key="3">
    <source>
        <dbReference type="Proteomes" id="UP000234662"/>
    </source>
</evidence>
<evidence type="ECO:0000313" key="2">
    <source>
        <dbReference type="EMBL" id="PKZ62836.1"/>
    </source>
</evidence>
<organism evidence="2 3">
    <name type="scientific">Gordonia terrae</name>
    <dbReference type="NCBI Taxonomy" id="2055"/>
    <lineage>
        <taxon>Bacteria</taxon>
        <taxon>Bacillati</taxon>
        <taxon>Actinomycetota</taxon>
        <taxon>Actinomycetes</taxon>
        <taxon>Mycobacteriales</taxon>
        <taxon>Gordoniaceae</taxon>
        <taxon>Gordonia</taxon>
    </lineage>
</organism>
<gene>
    <name evidence="2" type="ORF">CYJ73_25005</name>
</gene>
<comment type="caution">
    <text evidence="2">The sequence shown here is derived from an EMBL/GenBank/DDBJ whole genome shotgun (WGS) entry which is preliminary data.</text>
</comment>
<dbReference type="Proteomes" id="UP000234662">
    <property type="component" value="Unassembled WGS sequence"/>
</dbReference>
<dbReference type="EMBL" id="PKJC01000042">
    <property type="protein sequence ID" value="PKZ62836.1"/>
    <property type="molecule type" value="Genomic_DNA"/>
</dbReference>
<feature type="transmembrane region" description="Helical" evidence="1">
    <location>
        <begin position="6"/>
        <end position="24"/>
    </location>
</feature>
<name>A0A2I1R115_9ACTN</name>
<keyword evidence="1" id="KW-0812">Transmembrane</keyword>
<sequence length="243" mass="25408">MPVLLIYLIGAGGTGFILFIGWLWRWRRVISAAASTLVVGIIVATVVALVIWAGENAQTELASPMPAAPTLTVVTWGESDARSDVTSAATPSPSHIVFAQLEIVAGDSALSIPALGTSSPENLVWLGVRDTGRPALTDQARRTTDGTLWLPSHSAELVHDFAGEPLLFPDAGCSNVAPGARCAVTLVWEIAEHGQVPITSLALLPGDEDPSTSTPTATIAWPPGVSSQSVCDGPIRSWCTDTH</sequence>
<evidence type="ECO:0000256" key="1">
    <source>
        <dbReference type="SAM" id="Phobius"/>
    </source>
</evidence>
<accession>A0A2I1R115</accession>
<keyword evidence="1" id="KW-1133">Transmembrane helix</keyword>
<dbReference type="AlphaFoldDB" id="A0A2I1R115"/>
<proteinExistence type="predicted"/>
<keyword evidence="1" id="KW-0472">Membrane</keyword>
<dbReference type="RefSeq" id="WP_101823097.1">
    <property type="nucleotide sequence ID" value="NZ_PKJC01000042.1"/>
</dbReference>
<protein>
    <submittedName>
        <fullName evidence="2">Uncharacterized protein</fullName>
    </submittedName>
</protein>
<feature type="transmembrane region" description="Helical" evidence="1">
    <location>
        <begin position="36"/>
        <end position="54"/>
    </location>
</feature>